<dbReference type="RefSeq" id="WP_247381965.1">
    <property type="nucleotide sequence ID" value="NZ_JALLGV010000013.1"/>
</dbReference>
<accession>A0ABD6CFC8</accession>
<dbReference type="AlphaFoldDB" id="A0ABD6CFC8"/>
<keyword evidence="2" id="KW-1185">Reference proteome</keyword>
<dbReference type="Proteomes" id="UP001597119">
    <property type="component" value="Unassembled WGS sequence"/>
</dbReference>
<evidence type="ECO:0000313" key="1">
    <source>
        <dbReference type="EMBL" id="MFD1588498.1"/>
    </source>
</evidence>
<comment type="caution">
    <text evidence="1">The sequence shown here is derived from an EMBL/GenBank/DDBJ whole genome shotgun (WGS) entry which is preliminary data.</text>
</comment>
<organism evidence="1 2">
    <name type="scientific">Halorientalis brevis</name>
    <dbReference type="NCBI Taxonomy" id="1126241"/>
    <lineage>
        <taxon>Archaea</taxon>
        <taxon>Methanobacteriati</taxon>
        <taxon>Methanobacteriota</taxon>
        <taxon>Stenosarchaea group</taxon>
        <taxon>Halobacteria</taxon>
        <taxon>Halobacteriales</taxon>
        <taxon>Haloarculaceae</taxon>
        <taxon>Halorientalis</taxon>
    </lineage>
</organism>
<proteinExistence type="predicted"/>
<reference evidence="1 2" key="1">
    <citation type="journal article" date="2019" name="Int. J. Syst. Evol. Microbiol.">
        <title>The Global Catalogue of Microorganisms (GCM) 10K type strain sequencing project: providing services to taxonomists for standard genome sequencing and annotation.</title>
        <authorList>
            <consortium name="The Broad Institute Genomics Platform"/>
            <consortium name="The Broad Institute Genome Sequencing Center for Infectious Disease"/>
            <person name="Wu L."/>
            <person name="Ma J."/>
        </authorList>
    </citation>
    <scope>NUCLEOTIDE SEQUENCE [LARGE SCALE GENOMIC DNA]</scope>
    <source>
        <strain evidence="1 2">CGMCC 1.12125</strain>
    </source>
</reference>
<name>A0ABD6CFC8_9EURY</name>
<dbReference type="Pfam" id="PF20126">
    <property type="entry name" value="TumE"/>
    <property type="match status" value="1"/>
</dbReference>
<evidence type="ECO:0000313" key="2">
    <source>
        <dbReference type="Proteomes" id="UP001597119"/>
    </source>
</evidence>
<sequence>MGSVIYEDSDTFADGSRYEMVATDIPPSDDYPEGVKYRFQYMAEDGRTLLRFDNFPDHPNVDRHHYHTPDGVYDDIEYTGLKDHVRKFYDEMDVRRQR</sequence>
<gene>
    <name evidence="1" type="ORF">ACFR9U_16085</name>
</gene>
<protein>
    <submittedName>
        <fullName evidence="1">DUF6516 family protein</fullName>
    </submittedName>
</protein>
<dbReference type="InterPro" id="IPR045397">
    <property type="entry name" value="TumE-like"/>
</dbReference>
<dbReference type="EMBL" id="JBHUDJ010000013">
    <property type="protein sequence ID" value="MFD1588498.1"/>
    <property type="molecule type" value="Genomic_DNA"/>
</dbReference>